<feature type="compositionally biased region" description="Basic and acidic residues" evidence="1">
    <location>
        <begin position="139"/>
        <end position="155"/>
    </location>
</feature>
<dbReference type="Proteomes" id="UP000235388">
    <property type="component" value="Unassembled WGS sequence"/>
</dbReference>
<evidence type="ECO:0000313" key="2">
    <source>
        <dbReference type="EMBL" id="PLW04381.1"/>
    </source>
</evidence>
<reference evidence="2 3" key="1">
    <citation type="submission" date="2017-11" db="EMBL/GenBank/DDBJ databases">
        <title>De novo assembly and phasing of dikaryotic genomes from two isolates of Puccinia coronata f. sp. avenae, the causal agent of oat crown rust.</title>
        <authorList>
            <person name="Miller M.E."/>
            <person name="Zhang Y."/>
            <person name="Omidvar V."/>
            <person name="Sperschneider J."/>
            <person name="Schwessinger B."/>
            <person name="Raley C."/>
            <person name="Palmer J.M."/>
            <person name="Garnica D."/>
            <person name="Upadhyaya N."/>
            <person name="Rathjen J."/>
            <person name="Taylor J.M."/>
            <person name="Park R.F."/>
            <person name="Dodds P.N."/>
            <person name="Hirsch C.D."/>
            <person name="Kianian S.F."/>
            <person name="Figueroa M."/>
        </authorList>
    </citation>
    <scope>NUCLEOTIDE SEQUENCE [LARGE SCALE GENOMIC DNA]</scope>
    <source>
        <strain evidence="2">12NC29</strain>
    </source>
</reference>
<keyword evidence="3" id="KW-1185">Reference proteome</keyword>
<comment type="caution">
    <text evidence="2">The sequence shown here is derived from an EMBL/GenBank/DDBJ whole genome shotgun (WGS) entry which is preliminary data.</text>
</comment>
<organism evidence="2 3">
    <name type="scientific">Puccinia coronata f. sp. avenae</name>
    <dbReference type="NCBI Taxonomy" id="200324"/>
    <lineage>
        <taxon>Eukaryota</taxon>
        <taxon>Fungi</taxon>
        <taxon>Dikarya</taxon>
        <taxon>Basidiomycota</taxon>
        <taxon>Pucciniomycotina</taxon>
        <taxon>Pucciniomycetes</taxon>
        <taxon>Pucciniales</taxon>
        <taxon>Pucciniaceae</taxon>
        <taxon>Puccinia</taxon>
    </lineage>
</organism>
<protein>
    <submittedName>
        <fullName evidence="2">Uncharacterized protein</fullName>
    </submittedName>
</protein>
<name>A0A2N5RTR1_9BASI</name>
<dbReference type="AlphaFoldDB" id="A0A2N5RTR1"/>
<sequence length="184" mass="20104">MPSLIATRYCNVAFFHSLVRLFLEGTKAWRQPQSLGPWSISARHHVARVQIVEGRSYRCGAATDKALLHWSSGGIPTKPTRSNLTLFQGAWQQVLPNPNHPSGHAGGTSWYDTSKRSGEVHAGFYTKAHKRCKATGIDLKSDDPVINDHEGDNKGQEANSSASLTATWPLATWSLHCISGLSGQ</sequence>
<accession>A0A2N5RTR1</accession>
<feature type="region of interest" description="Disordered" evidence="1">
    <location>
        <begin position="139"/>
        <end position="160"/>
    </location>
</feature>
<evidence type="ECO:0000256" key="1">
    <source>
        <dbReference type="SAM" id="MobiDB-lite"/>
    </source>
</evidence>
<dbReference type="STRING" id="200324.A0A2N5RTR1"/>
<gene>
    <name evidence="2" type="ORF">PCANC_28682</name>
</gene>
<proteinExistence type="predicted"/>
<evidence type="ECO:0000313" key="3">
    <source>
        <dbReference type="Proteomes" id="UP000235388"/>
    </source>
</evidence>
<dbReference type="EMBL" id="PGCJ01001687">
    <property type="protein sequence ID" value="PLW04381.1"/>
    <property type="molecule type" value="Genomic_DNA"/>
</dbReference>